<protein>
    <submittedName>
        <fullName evidence="1">Glycosyl transferases group 1</fullName>
    </submittedName>
</protein>
<evidence type="ECO:0000313" key="2">
    <source>
        <dbReference type="Proteomes" id="UP000033448"/>
    </source>
</evidence>
<dbReference type="GO" id="GO:0016757">
    <property type="term" value="F:glycosyltransferase activity"/>
    <property type="evidence" value="ECO:0007669"/>
    <property type="project" value="TreeGrafter"/>
</dbReference>
<reference evidence="1 2" key="1">
    <citation type="submission" date="2015-02" db="EMBL/GenBank/DDBJ databases">
        <title>Draft genome sequences of ten Microbacterium spp. with emphasis on heavy metal contaminated environments.</title>
        <authorList>
            <person name="Corretto E."/>
        </authorList>
    </citation>
    <scope>NUCLEOTIDE SEQUENCE [LARGE SCALE GENOMIC DNA]</scope>
    <source>
        <strain evidence="1 2">DSM 23848</strain>
    </source>
</reference>
<dbReference type="PATRIC" id="fig|582680.7.peg.1081"/>
<dbReference type="PANTHER" id="PTHR45947">
    <property type="entry name" value="SULFOQUINOVOSYL TRANSFERASE SQD2"/>
    <property type="match status" value="1"/>
</dbReference>
<comment type="caution">
    <text evidence="1">The sequence shown here is derived from an EMBL/GenBank/DDBJ whole genome shotgun (WGS) entry which is preliminary data.</text>
</comment>
<accession>A0A0F0KZK9</accession>
<dbReference type="RefSeq" id="WP_169748214.1">
    <property type="nucleotide sequence ID" value="NZ_JYIT01000065.1"/>
</dbReference>
<dbReference type="InterPro" id="IPR050194">
    <property type="entry name" value="Glycosyltransferase_grp1"/>
</dbReference>
<dbReference type="AlphaFoldDB" id="A0A0F0KZK9"/>
<name>A0A0F0KZK9_9MICO</name>
<dbReference type="Proteomes" id="UP000033448">
    <property type="component" value="Unassembled WGS sequence"/>
</dbReference>
<keyword evidence="1" id="KW-0808">Transferase</keyword>
<dbReference type="Gene3D" id="3.40.50.2000">
    <property type="entry name" value="Glycogen Phosphorylase B"/>
    <property type="match status" value="2"/>
</dbReference>
<proteinExistence type="predicted"/>
<sequence>MSEAAGRLLLLTHQYPYDAGDAAFVRNEIEALASAFDKVLVVSLTAPAVARLALPRNVRYLGAVGTITPARAARGLRHPRRAARALRVFLGEGARSLTQMRSDVIASLCGAWFASHPAINQALASAQPLTVYSFWGVDIAYVLPWLRPRARRIAVRVHRYDLDERTAGYRPLRRAVLGAADVVLTIAESGRDYLRDRAPYIAPGRIVIRRLGIPSQPEVEPRTQPADAIQLVSCSSVIALKRVDRILDTAAELARAGERVSWTHFGDGPLFEALRAKAVALTSEIPSLSVELRGRVPAAQVLEHHRVNHPAVFINLSTIEGIPVSAMEAACFGIPIVATDVGSTYELVGEALGSGILVNPDDDIETVVSAVRTILAEPTRFDSKRVWAERFDAAINSTAAATSVKG</sequence>
<dbReference type="Pfam" id="PF13692">
    <property type="entry name" value="Glyco_trans_1_4"/>
    <property type="match status" value="1"/>
</dbReference>
<evidence type="ECO:0000313" key="1">
    <source>
        <dbReference type="EMBL" id="KJL26327.1"/>
    </source>
</evidence>
<dbReference type="PANTHER" id="PTHR45947:SF14">
    <property type="entry name" value="SLL1723 PROTEIN"/>
    <property type="match status" value="1"/>
</dbReference>
<gene>
    <name evidence="1" type="ORF">RL72_01043</name>
</gene>
<organism evidence="1 2">
    <name type="scientific">Microbacterium azadirachtae</name>
    <dbReference type="NCBI Taxonomy" id="582680"/>
    <lineage>
        <taxon>Bacteria</taxon>
        <taxon>Bacillati</taxon>
        <taxon>Actinomycetota</taxon>
        <taxon>Actinomycetes</taxon>
        <taxon>Micrococcales</taxon>
        <taxon>Microbacteriaceae</taxon>
        <taxon>Microbacterium</taxon>
    </lineage>
</organism>
<dbReference type="SUPFAM" id="SSF53756">
    <property type="entry name" value="UDP-Glycosyltransferase/glycogen phosphorylase"/>
    <property type="match status" value="1"/>
</dbReference>
<keyword evidence="2" id="KW-1185">Reference proteome</keyword>
<dbReference type="EMBL" id="JYIT01000065">
    <property type="protein sequence ID" value="KJL26327.1"/>
    <property type="molecule type" value="Genomic_DNA"/>
</dbReference>